<dbReference type="GO" id="GO:0072344">
    <property type="term" value="P:rescue of stalled ribosome"/>
    <property type="evidence" value="ECO:0007669"/>
    <property type="project" value="TreeGrafter"/>
</dbReference>
<dbReference type="GO" id="GO:0000049">
    <property type="term" value="F:tRNA binding"/>
    <property type="evidence" value="ECO:0007669"/>
    <property type="project" value="TreeGrafter"/>
</dbReference>
<dbReference type="InterPro" id="IPR008532">
    <property type="entry name" value="NFACT_RNA-bd"/>
</dbReference>
<protein>
    <recommendedName>
        <fullName evidence="1">NFACT RNA-binding domain-containing protein</fullName>
    </recommendedName>
</protein>
<name>A7I7Y7_METB6</name>
<dbReference type="Gene3D" id="2.30.310.10">
    <property type="entry name" value="ibrinogen binding protein from staphylococcus aureus domain"/>
    <property type="match status" value="1"/>
</dbReference>
<gene>
    <name evidence="2" type="ordered locus">Mboo_1330</name>
</gene>
<dbReference type="GO" id="GO:0043023">
    <property type="term" value="F:ribosomal large subunit binding"/>
    <property type="evidence" value="ECO:0007669"/>
    <property type="project" value="TreeGrafter"/>
</dbReference>
<dbReference type="InterPro" id="IPR051608">
    <property type="entry name" value="RQC_Subunit_NEMF"/>
</dbReference>
<dbReference type="GO" id="GO:1990112">
    <property type="term" value="C:RQC complex"/>
    <property type="evidence" value="ECO:0007669"/>
    <property type="project" value="TreeGrafter"/>
</dbReference>
<keyword evidence="3" id="KW-1185">Reference proteome</keyword>
<dbReference type="EMBL" id="CP000780">
    <property type="protein sequence ID" value="ABS55848.1"/>
    <property type="molecule type" value="Genomic_DNA"/>
</dbReference>
<dbReference type="PANTHER" id="PTHR15239">
    <property type="entry name" value="NUCLEAR EXPORT MEDIATOR FACTOR NEMF"/>
    <property type="match status" value="1"/>
</dbReference>
<dbReference type="OrthoDB" id="10943at2157"/>
<reference evidence="3" key="1">
    <citation type="journal article" date="2015" name="Microbiology">
        <title>Genome of Methanoregula boonei 6A8 reveals adaptations to oligotrophic peatland environments.</title>
        <authorList>
            <person name="Braeuer S."/>
            <person name="Cadillo-Quiroz H."/>
            <person name="Kyrpides N."/>
            <person name="Woyke T."/>
            <person name="Goodwin L."/>
            <person name="Detter C."/>
            <person name="Podell S."/>
            <person name="Yavitt J.B."/>
            <person name="Zinder S.H."/>
        </authorList>
    </citation>
    <scope>NUCLEOTIDE SEQUENCE [LARGE SCALE GENOMIC DNA]</scope>
    <source>
        <strain evidence="3">DSM 21154 / JCM 14090 / 6A8</strain>
    </source>
</reference>
<dbReference type="NCBIfam" id="NF041120">
    <property type="entry name" value="RqcH_arch"/>
    <property type="match status" value="1"/>
</dbReference>
<dbReference type="PANTHER" id="PTHR15239:SF6">
    <property type="entry name" value="RIBOSOME QUALITY CONTROL COMPLEX SUBUNIT NEMF"/>
    <property type="match status" value="1"/>
</dbReference>
<organism evidence="2 3">
    <name type="scientific">Methanoregula boonei (strain DSM 21154 / JCM 14090 / 6A8)</name>
    <dbReference type="NCBI Taxonomy" id="456442"/>
    <lineage>
        <taxon>Archaea</taxon>
        <taxon>Methanobacteriati</taxon>
        <taxon>Methanobacteriota</taxon>
        <taxon>Stenosarchaea group</taxon>
        <taxon>Methanomicrobia</taxon>
        <taxon>Methanomicrobiales</taxon>
        <taxon>Methanoregulaceae</taxon>
        <taxon>Methanoregula</taxon>
    </lineage>
</organism>
<dbReference type="AlphaFoldDB" id="A7I7Y7"/>
<dbReference type="Proteomes" id="UP000002408">
    <property type="component" value="Chromosome"/>
</dbReference>
<sequence length="631" mass="69834">MATAQGMSGIDVRAVTYELAGKQPLWIDKVYQFDSRTLGIRLNGEAHAKYLLLIEAGRRAHLVKNAPEPPKNPPQFAMFLRKYLTGGKVLAIRQHGLERILIFDIGKGALTYRLIIELFDEGNVILADEAYRIIKPLRHHRFKDRDIVPDAVYATSGTDPTGSRENLAAVLAGDERDLVRALAIACMLGGTYAEWVCRTAGADKAMPAAQADPALLFDAVTSLFDRVEHHVHPVISKSSCEPVVLAENAPQDENQFAGFSDALEVFYPMTKAEKVKVAARPKLSEGERIRKYQEAAIKKFDEKVAKAEEVVAAIYENYPFISQVITSLAAASKRLSWQEIEHHLKDTSSTDAKRITAFFPGEAAVEVDIGKKVKIFVHETVEQNAGHYYDQIKKFKKKKEGALLAMKTVKPRKKVIRHDIVPMKKLWYHRFRWFITSDGVVVLGGRDAGQNEELVKKYMTGGDLFVHADVHGASVVIVKGKTEKMDEVAQFAASYSGAWRSGHFTADVFSAQPTQVSKTPQAGEFVARGSFIVRGERTYYRDVPLSVGIGLVLEPYAAVIGGPPAVIRSRTKTFAELKPGRFEPNDVAKKVLRQLREKITPEEEKLLKGILNTESVAAFVPPGGSDIAGTP</sequence>
<dbReference type="STRING" id="456442.Mboo_1330"/>
<dbReference type="Pfam" id="PF05670">
    <property type="entry name" value="NFACT-R_1"/>
    <property type="match status" value="1"/>
</dbReference>
<dbReference type="Pfam" id="PF05833">
    <property type="entry name" value="NFACT_N"/>
    <property type="match status" value="1"/>
</dbReference>
<feature type="domain" description="NFACT RNA-binding" evidence="1">
    <location>
        <begin position="431"/>
        <end position="535"/>
    </location>
</feature>
<dbReference type="eggNOG" id="arCOG01695">
    <property type="taxonomic scope" value="Archaea"/>
</dbReference>
<evidence type="ECO:0000313" key="3">
    <source>
        <dbReference type="Proteomes" id="UP000002408"/>
    </source>
</evidence>
<evidence type="ECO:0000313" key="2">
    <source>
        <dbReference type="EMBL" id="ABS55848.1"/>
    </source>
</evidence>
<accession>A7I7Y7</accession>
<proteinExistence type="predicted"/>
<dbReference type="GeneID" id="5411597"/>
<dbReference type="KEGG" id="mbn:Mboo_1330"/>
<dbReference type="HOGENOM" id="CLU_003612_2_1_2"/>
<evidence type="ECO:0000259" key="1">
    <source>
        <dbReference type="Pfam" id="PF05670"/>
    </source>
</evidence>
<dbReference type="RefSeq" id="WP_012106881.1">
    <property type="nucleotide sequence ID" value="NC_009712.1"/>
</dbReference>